<reference evidence="7 8" key="1">
    <citation type="submission" date="2018-05" db="EMBL/GenBank/DDBJ databases">
        <title>Genome sequencing and assembly of the regulated plant pathogen Lachnellula willkommii and related sister species for the development of diagnostic species identification markers.</title>
        <authorList>
            <person name="Giroux E."/>
            <person name="Bilodeau G."/>
        </authorList>
    </citation>
    <scope>NUCLEOTIDE SEQUENCE [LARGE SCALE GENOMIC DNA]</scope>
    <source>
        <strain evidence="7 8">CBS 197.66</strain>
    </source>
</reference>
<feature type="domain" description="Major facilitator superfamily (MFS) profile" evidence="6">
    <location>
        <begin position="1"/>
        <end position="475"/>
    </location>
</feature>
<dbReference type="OrthoDB" id="2130629at2759"/>
<feature type="transmembrane region" description="Helical" evidence="5">
    <location>
        <begin position="189"/>
        <end position="210"/>
    </location>
</feature>
<dbReference type="PANTHER" id="PTHR42718:SF10">
    <property type="entry name" value="TRANSPORTER, PUTATIVE (AFU_ORTHOLOGUE AFUA_8G06760)-RELATED"/>
    <property type="match status" value="1"/>
</dbReference>
<feature type="transmembrane region" description="Helical" evidence="5">
    <location>
        <begin position="298"/>
        <end position="318"/>
    </location>
</feature>
<dbReference type="EMBL" id="QGMJ01000172">
    <property type="protein sequence ID" value="TVY40588.1"/>
    <property type="molecule type" value="Genomic_DNA"/>
</dbReference>
<evidence type="ECO:0000259" key="6">
    <source>
        <dbReference type="PROSITE" id="PS50850"/>
    </source>
</evidence>
<feature type="transmembrane region" description="Helical" evidence="5">
    <location>
        <begin position="324"/>
        <end position="344"/>
    </location>
</feature>
<keyword evidence="8" id="KW-1185">Reference proteome</keyword>
<evidence type="ECO:0000256" key="3">
    <source>
        <dbReference type="ARBA" id="ARBA00022989"/>
    </source>
</evidence>
<dbReference type="PANTHER" id="PTHR42718">
    <property type="entry name" value="MAJOR FACILITATOR SUPERFAMILY MULTIDRUG TRANSPORTER MFSC"/>
    <property type="match status" value="1"/>
</dbReference>
<organism evidence="7 8">
    <name type="scientific">Lachnellula subtilissima</name>
    <dbReference type="NCBI Taxonomy" id="602034"/>
    <lineage>
        <taxon>Eukaryota</taxon>
        <taxon>Fungi</taxon>
        <taxon>Dikarya</taxon>
        <taxon>Ascomycota</taxon>
        <taxon>Pezizomycotina</taxon>
        <taxon>Leotiomycetes</taxon>
        <taxon>Helotiales</taxon>
        <taxon>Lachnaceae</taxon>
        <taxon>Lachnellula</taxon>
    </lineage>
</organism>
<sequence length="522" mass="55390">MATTILTTTTLEITPLPIITPPHPTETAEITCRSREDGEQREGRGDLPKRRAAVIIISVAGVNFLNTLGSGILTVALPRMLLAFKALQGISISLCLTTAVGILSSAFSAGTTRNIAFSGMGAASPVGYSAGLVLGGVFVEGPGWRWSFYLAAILNRFWGVPNDRLEVDADVDGVRGRGVWGRLREEVDWVGAGVATVGISLVSYVMAVLTGSSASIKEVTNIVLLTIGLLLLPAFVFWMSFQERRGRPAIIPNSIWKQSAFTTSCISVFLTWGAFNAFGYSATLFFQEIQVLSALQTSVRLLPTVVCGILTNVATGFLVKNTSANYLVAVSSIFSAVGALLMALVKPDWTFWACAFPAIFLSPMSSDGIRFFSFSPALLPFTTTQHMLYTISNLIIADAFPASKQSLAGGVFNTVSQIGNSVGLTVGAVIASSVSSGEVSIEAMEKGYKATFYACFAAMVLVGIVSGAGLRRAGKRCDCTTLALRCTAYDFGGKRTGRRTPVDGEPRGAFSMSYSGLADRSI</sequence>
<keyword evidence="2 5" id="KW-0812">Transmembrane</keyword>
<feature type="transmembrane region" description="Helical" evidence="5">
    <location>
        <begin position="450"/>
        <end position="470"/>
    </location>
</feature>
<feature type="transmembrane region" description="Helical" evidence="5">
    <location>
        <begin position="52"/>
        <end position="76"/>
    </location>
</feature>
<dbReference type="Gene3D" id="1.20.1250.20">
    <property type="entry name" value="MFS general substrate transporter like domains"/>
    <property type="match status" value="2"/>
</dbReference>
<dbReference type="Pfam" id="PF07690">
    <property type="entry name" value="MFS_1"/>
    <property type="match status" value="1"/>
</dbReference>
<evidence type="ECO:0000256" key="1">
    <source>
        <dbReference type="ARBA" id="ARBA00004141"/>
    </source>
</evidence>
<dbReference type="GO" id="GO:0022857">
    <property type="term" value="F:transmembrane transporter activity"/>
    <property type="evidence" value="ECO:0007669"/>
    <property type="project" value="InterPro"/>
</dbReference>
<gene>
    <name evidence="7" type="ORF">LSUB1_G003036</name>
</gene>
<dbReference type="InterPro" id="IPR036259">
    <property type="entry name" value="MFS_trans_sf"/>
</dbReference>
<comment type="subcellular location">
    <subcellularLocation>
        <location evidence="1">Membrane</location>
        <topology evidence="1">Multi-pass membrane protein</topology>
    </subcellularLocation>
</comment>
<accession>A0A8H8UAZ6</accession>
<keyword evidence="3 5" id="KW-1133">Transmembrane helix</keyword>
<dbReference type="PROSITE" id="PS50850">
    <property type="entry name" value="MFS"/>
    <property type="match status" value="1"/>
</dbReference>
<feature type="transmembrane region" description="Helical" evidence="5">
    <location>
        <begin position="261"/>
        <end position="286"/>
    </location>
</feature>
<protein>
    <submittedName>
        <fullName evidence="7">Putative MFS-type transporter</fullName>
    </submittedName>
</protein>
<name>A0A8H8UAZ6_9HELO</name>
<proteinExistence type="predicted"/>
<dbReference type="InterPro" id="IPR011701">
    <property type="entry name" value="MFS"/>
</dbReference>
<comment type="caution">
    <text evidence="7">The sequence shown here is derived from an EMBL/GenBank/DDBJ whole genome shotgun (WGS) entry which is preliminary data.</text>
</comment>
<feature type="transmembrane region" description="Helical" evidence="5">
    <location>
        <begin position="82"/>
        <end position="103"/>
    </location>
</feature>
<evidence type="ECO:0000256" key="5">
    <source>
        <dbReference type="SAM" id="Phobius"/>
    </source>
</evidence>
<evidence type="ECO:0000313" key="7">
    <source>
        <dbReference type="EMBL" id="TVY40588.1"/>
    </source>
</evidence>
<dbReference type="GO" id="GO:0016020">
    <property type="term" value="C:membrane"/>
    <property type="evidence" value="ECO:0007669"/>
    <property type="project" value="UniProtKB-SubCell"/>
</dbReference>
<dbReference type="Proteomes" id="UP000462212">
    <property type="component" value="Unassembled WGS sequence"/>
</dbReference>
<evidence type="ECO:0000256" key="4">
    <source>
        <dbReference type="ARBA" id="ARBA00023136"/>
    </source>
</evidence>
<keyword evidence="4 5" id="KW-0472">Membrane</keyword>
<evidence type="ECO:0000313" key="8">
    <source>
        <dbReference type="Proteomes" id="UP000462212"/>
    </source>
</evidence>
<evidence type="ECO:0000256" key="2">
    <source>
        <dbReference type="ARBA" id="ARBA00022692"/>
    </source>
</evidence>
<dbReference type="InterPro" id="IPR020846">
    <property type="entry name" value="MFS_dom"/>
</dbReference>
<dbReference type="AlphaFoldDB" id="A0A8H8UAZ6"/>
<dbReference type="SUPFAM" id="SSF103473">
    <property type="entry name" value="MFS general substrate transporter"/>
    <property type="match status" value="1"/>
</dbReference>
<feature type="transmembrane region" description="Helical" evidence="5">
    <location>
        <begin position="222"/>
        <end position="241"/>
    </location>
</feature>